<dbReference type="Pfam" id="PF13385">
    <property type="entry name" value="Laminin_G_3"/>
    <property type="match status" value="1"/>
</dbReference>
<accession>A0ABW0CPQ2</accession>
<dbReference type="Proteomes" id="UP001596263">
    <property type="component" value="Unassembled WGS sequence"/>
</dbReference>
<comment type="caution">
    <text evidence="1">The sequence shown here is derived from an EMBL/GenBank/DDBJ whole genome shotgun (WGS) entry which is preliminary data.</text>
</comment>
<evidence type="ECO:0000313" key="2">
    <source>
        <dbReference type="Proteomes" id="UP001596263"/>
    </source>
</evidence>
<name>A0ABW0CPQ2_STRCD</name>
<dbReference type="EMBL" id="JBHSKM010000019">
    <property type="protein sequence ID" value="MFC5217338.1"/>
    <property type="molecule type" value="Genomic_DNA"/>
</dbReference>
<keyword evidence="2" id="KW-1185">Reference proteome</keyword>
<organism evidence="1 2">
    <name type="scientific">Streptomyces coerulescens</name>
    <dbReference type="NCBI Taxonomy" id="29304"/>
    <lineage>
        <taxon>Bacteria</taxon>
        <taxon>Bacillati</taxon>
        <taxon>Actinomycetota</taxon>
        <taxon>Actinomycetes</taxon>
        <taxon>Kitasatosporales</taxon>
        <taxon>Streptomycetaceae</taxon>
        <taxon>Streptomyces</taxon>
    </lineage>
</organism>
<dbReference type="RefSeq" id="WP_380857983.1">
    <property type="nucleotide sequence ID" value="NZ_JBHSKM010000019.1"/>
</dbReference>
<dbReference type="Gene3D" id="2.60.120.200">
    <property type="match status" value="1"/>
</dbReference>
<dbReference type="SUPFAM" id="SSF49899">
    <property type="entry name" value="Concanavalin A-like lectins/glucanases"/>
    <property type="match status" value="1"/>
</dbReference>
<evidence type="ECO:0000313" key="1">
    <source>
        <dbReference type="EMBL" id="MFC5217338.1"/>
    </source>
</evidence>
<sequence length="808" mass="85892">MTNAIVDVFFGSTLTSSGPVATDVSQHVDLIRGIEINRGAQDELSEIQPSSCRIPLDNSDGRFTPARAASPYYPNVKKGVPIRVSVATYTPRTGSAPYPAAMLSDDFDDNRISTTLWPNSYGGVTETGGRARVPLTPGVSAGYLTAREWTLPGSQLTARLVTVPAANGSSSAAAGIYVNSTTSGTRLGWRYNALTGNLSAENQTSFFDGSAVSLTYSPFSHAWLRIRETAGTVFWETSSDGASWTVRRSLATPAWVTSQTLTVEMPSARTGGTGDYIEWDYVGATVHPRFFGTVQNWPTTWKGLASTAAITCTDLLTWSSIVKELQSMLVQEVLLDRPTVFFPLTEPADSSSAGNISGTAGVGSLSLVQAGSGGTLEFAGGMGPNGQPCPVFTPASSSAGKYLSADLGPGFTDANASFRIRAECWFSTSTKDRVLLAMTSSDAETKMVISLNSGTGGLQVQVQSPGSGLVATLWGTPDLADGQLHHLVYNEFTGEVAVDGVTYSASNFSPNDQRLLYIGGFQNTRLWNGLISHVALYVRSVTTADLTPHYTTGTTGHAGESASARMSRLASYAGLAVTAQGSAFDAVASQADLGRSALEHMRDIARTESGKLLTNRSSGIPLIFQSRDLRYNPVAALTLEYADLETDGVEYAYDDQKVINAVTASRPGGATQRVISQASIDAYGEKPQPLDLLKNTDNAAADAANWVISRYADPPPEVRQVPIEAYSMPVATYRALLDADVSTVLSLTVLPDQAPASTATVVVEGYTENIGLRQHKLDFHTSRADTDTVWVLDDSTYSVLGSTTRLAY</sequence>
<dbReference type="InterPro" id="IPR013320">
    <property type="entry name" value="ConA-like_dom_sf"/>
</dbReference>
<proteinExistence type="predicted"/>
<gene>
    <name evidence="1" type="ORF">ACFPQ9_26210</name>
</gene>
<reference evidence="2" key="1">
    <citation type="journal article" date="2019" name="Int. J. Syst. Evol. Microbiol.">
        <title>The Global Catalogue of Microorganisms (GCM) 10K type strain sequencing project: providing services to taxonomists for standard genome sequencing and annotation.</title>
        <authorList>
            <consortium name="The Broad Institute Genomics Platform"/>
            <consortium name="The Broad Institute Genome Sequencing Center for Infectious Disease"/>
            <person name="Wu L."/>
            <person name="Ma J."/>
        </authorList>
    </citation>
    <scope>NUCLEOTIDE SEQUENCE [LARGE SCALE GENOMIC DNA]</scope>
    <source>
        <strain evidence="2">KCTC 42586</strain>
    </source>
</reference>
<protein>
    <submittedName>
        <fullName evidence="1">LamG-like jellyroll fold domain-containing protein</fullName>
    </submittedName>
</protein>